<evidence type="ECO:0000256" key="1">
    <source>
        <dbReference type="SAM" id="Phobius"/>
    </source>
</evidence>
<dbReference type="Proteomes" id="UP000825933">
    <property type="component" value="Unassembled WGS sequence"/>
</dbReference>
<gene>
    <name evidence="2" type="ORF">K8N75_00680</name>
</gene>
<feature type="transmembrane region" description="Helical" evidence="1">
    <location>
        <begin position="44"/>
        <end position="66"/>
    </location>
</feature>
<feature type="transmembrane region" description="Helical" evidence="1">
    <location>
        <begin position="6"/>
        <end position="32"/>
    </location>
</feature>
<dbReference type="PANTHER" id="PTHR38468:SF1">
    <property type="entry name" value="SLL0939 PROTEIN"/>
    <property type="match status" value="1"/>
</dbReference>
<keyword evidence="1" id="KW-0812">Transmembrane</keyword>
<comment type="caution">
    <text evidence="2">The sequence shown here is derived from an EMBL/GenBank/DDBJ whole genome shotgun (WGS) entry which is preliminary data.</text>
</comment>
<dbReference type="Pfam" id="PF07784">
    <property type="entry name" value="DUF1622"/>
    <property type="match status" value="1"/>
</dbReference>
<dbReference type="PANTHER" id="PTHR38468">
    <property type="entry name" value="SLL0939 PROTEIN"/>
    <property type="match status" value="1"/>
</dbReference>
<accession>A0A8T5UTN4</accession>
<evidence type="ECO:0000313" key="3">
    <source>
        <dbReference type="Proteomes" id="UP000825933"/>
    </source>
</evidence>
<keyword evidence="1" id="KW-1133">Transmembrane helix</keyword>
<reference evidence="3" key="1">
    <citation type="journal article" date="2022" name="Microbiol. Resour. Announc.">
        <title>Draft Genome Sequence of a Methanogenic Archaeon from West Spitsbergen Permafrost.</title>
        <authorList>
            <person name="Trubitsyn V."/>
            <person name="Rivkina E."/>
            <person name="Shcherbakova V."/>
        </authorList>
    </citation>
    <scope>NUCLEOTIDE SEQUENCE [LARGE SCALE GENOMIC DNA]</scope>
    <source>
        <strain evidence="3">VT</strain>
    </source>
</reference>
<protein>
    <submittedName>
        <fullName evidence="2">DUF1622 domain-containing protein</fullName>
    </submittedName>
</protein>
<dbReference type="InterPro" id="IPR012427">
    <property type="entry name" value="DUF1622"/>
</dbReference>
<dbReference type="EMBL" id="JAIOUQ010000002">
    <property type="protein sequence ID" value="MBZ2164570.1"/>
    <property type="molecule type" value="Genomic_DNA"/>
</dbReference>
<evidence type="ECO:0000313" key="2">
    <source>
        <dbReference type="EMBL" id="MBZ2164570.1"/>
    </source>
</evidence>
<keyword evidence="3" id="KW-1185">Reference proteome</keyword>
<organism evidence="2 3">
    <name type="scientific">Methanobacterium spitsbergense</name>
    <dbReference type="NCBI Taxonomy" id="2874285"/>
    <lineage>
        <taxon>Archaea</taxon>
        <taxon>Methanobacteriati</taxon>
        <taxon>Methanobacteriota</taxon>
        <taxon>Methanomada group</taxon>
        <taxon>Methanobacteria</taxon>
        <taxon>Methanobacteriales</taxon>
        <taxon>Methanobacteriaceae</taxon>
        <taxon>Methanobacterium</taxon>
    </lineage>
</organism>
<name>A0A8T5UTN4_9EURY</name>
<sequence>MNWYELIITWVPIAFSVVGSIIIIYGGILATIKTLVSEIRRKHFYYAEIRFNFTSKIALGLEFFIAGDLIKTITEPTFSQITTLAVIVGIRTVIGYFMDKESKELKKEIQKNGL</sequence>
<dbReference type="AlphaFoldDB" id="A0A8T5UTN4"/>
<proteinExistence type="predicted"/>
<keyword evidence="1" id="KW-0472">Membrane</keyword>
<feature type="transmembrane region" description="Helical" evidence="1">
    <location>
        <begin position="78"/>
        <end position="98"/>
    </location>
</feature>